<dbReference type="NCBIfam" id="NF003591">
    <property type="entry name" value="PRK05254.1-4"/>
    <property type="match status" value="1"/>
</dbReference>
<keyword evidence="4 12" id="KW-0378">Hydrolase</keyword>
<dbReference type="InterPro" id="IPR036895">
    <property type="entry name" value="Uracil-DNA_glycosylase-like_sf"/>
</dbReference>
<evidence type="ECO:0000256" key="13">
    <source>
        <dbReference type="PROSITE-ProRule" id="PRU10072"/>
    </source>
</evidence>
<accession>A0A6F9DVN3</accession>
<protein>
    <recommendedName>
        <fullName evidence="12 14">Uracil-DNA glycosylase</fullName>
        <shortName evidence="12">UDG</shortName>
        <ecNumber evidence="12 14">3.2.2.27</ecNumber>
    </recommendedName>
</protein>
<evidence type="ECO:0000256" key="1">
    <source>
        <dbReference type="ARBA" id="ARBA00008184"/>
    </source>
</evidence>
<dbReference type="InterPro" id="IPR018085">
    <property type="entry name" value="Ura-DNA_Glyclase_AS"/>
</dbReference>
<evidence type="ECO:0000256" key="11">
    <source>
        <dbReference type="ARBA" id="ARBA00064140"/>
    </source>
</evidence>
<feature type="domain" description="Uracil-DNA glycosylase-like" evidence="16">
    <location>
        <begin position="110"/>
        <end position="271"/>
    </location>
</feature>
<dbReference type="HAMAP" id="MF_00148">
    <property type="entry name" value="UDG"/>
    <property type="match status" value="1"/>
</dbReference>
<comment type="subunit">
    <text evidence="11">Interacts with RPA2 subunit of the RPA trimer; this interaction mediates UNG2 recruitment to RPA-coated single-stranded DNA at stalled replication forks. Interacts with PCNA; this interaction mediates UNG2 recruitment to S-phase replication foci. Interacts (via N-terminus) with FAM72A.</text>
</comment>
<dbReference type="EMBL" id="LR791655">
    <property type="protein sequence ID" value="CAB3267517.1"/>
    <property type="molecule type" value="mRNA"/>
</dbReference>
<dbReference type="InterPro" id="IPR002043">
    <property type="entry name" value="UDG_fam1"/>
</dbReference>
<name>A0A6F9DVN3_9ASCI</name>
<comment type="catalytic activity">
    <reaction evidence="12 14">
        <text>Hydrolyzes single-stranded DNA or mismatched double-stranded DNA and polynucleotides, releasing free uracil.</text>
        <dbReference type="EC" id="3.2.2.27"/>
    </reaction>
</comment>
<proteinExistence type="evidence at transcript level"/>
<organism evidence="17">
    <name type="scientific">Phallusia mammillata</name>
    <dbReference type="NCBI Taxonomy" id="59560"/>
    <lineage>
        <taxon>Eukaryota</taxon>
        <taxon>Metazoa</taxon>
        <taxon>Chordata</taxon>
        <taxon>Tunicata</taxon>
        <taxon>Ascidiacea</taxon>
        <taxon>Phlebobranchia</taxon>
        <taxon>Ascidiidae</taxon>
        <taxon>Phallusia</taxon>
    </lineage>
</organism>
<evidence type="ECO:0000256" key="6">
    <source>
        <dbReference type="ARBA" id="ARBA00023128"/>
    </source>
</evidence>
<evidence type="ECO:0000256" key="4">
    <source>
        <dbReference type="ARBA" id="ARBA00022801"/>
    </source>
</evidence>
<dbReference type="GO" id="GO:0005654">
    <property type="term" value="C:nucleoplasm"/>
    <property type="evidence" value="ECO:0007669"/>
    <property type="project" value="UniProtKB-ARBA"/>
</dbReference>
<keyword evidence="7 12" id="KW-0234">DNA repair</keyword>
<evidence type="ECO:0000256" key="5">
    <source>
        <dbReference type="ARBA" id="ARBA00022990"/>
    </source>
</evidence>
<evidence type="ECO:0000256" key="8">
    <source>
        <dbReference type="ARBA" id="ARBA00023242"/>
    </source>
</evidence>
<comment type="catalytic activity">
    <reaction evidence="10">
        <text>a 2'-deoxyuridine in single-stranded DNA + H2O = a 2'-deoxyribose 5'-monophosphate in single-stranded DNA + uracil</text>
        <dbReference type="Rhea" id="RHEA:81459"/>
        <dbReference type="Rhea" id="RHEA-COMP:12847"/>
        <dbReference type="Rhea" id="RHEA-COMP:19684"/>
        <dbReference type="ChEBI" id="CHEBI:15377"/>
        <dbReference type="ChEBI" id="CHEBI:17568"/>
        <dbReference type="ChEBI" id="CHEBI:133902"/>
        <dbReference type="ChEBI" id="CHEBI:139095"/>
    </reaction>
    <physiologicalReaction direction="left-to-right" evidence="10">
        <dbReference type="Rhea" id="RHEA:81460"/>
    </physiologicalReaction>
</comment>
<dbReference type="AlphaFoldDB" id="A0A6F9DVN3"/>
<dbReference type="CDD" id="cd10027">
    <property type="entry name" value="UDG-F1-like"/>
    <property type="match status" value="1"/>
</dbReference>
<reference evidence="17" key="1">
    <citation type="submission" date="2020-04" db="EMBL/GenBank/DDBJ databases">
        <authorList>
            <person name="Neveu A P."/>
        </authorList>
    </citation>
    <scope>NUCLEOTIDE SEQUENCE</scope>
    <source>
        <tissue evidence="17">Whole embryo</tissue>
    </source>
</reference>
<feature type="active site" description="Proton acceptor" evidence="12 13">
    <location>
        <position position="125"/>
    </location>
</feature>
<comment type="subcellular location">
    <subcellularLocation>
        <location evidence="12">Mitochondrion</location>
    </subcellularLocation>
    <subcellularLocation>
        <location evidence="12">Nucleus</location>
    </subcellularLocation>
</comment>
<evidence type="ECO:0000256" key="7">
    <source>
        <dbReference type="ARBA" id="ARBA00023204"/>
    </source>
</evidence>
<dbReference type="Gene3D" id="3.40.470.10">
    <property type="entry name" value="Uracil-DNA glycosylase-like domain"/>
    <property type="match status" value="1"/>
</dbReference>
<evidence type="ECO:0000256" key="10">
    <source>
        <dbReference type="ARBA" id="ARBA00052828"/>
    </source>
</evidence>
<dbReference type="PANTHER" id="PTHR11264:SF0">
    <property type="entry name" value="URACIL-DNA GLYCOSYLASE"/>
    <property type="match status" value="1"/>
</dbReference>
<dbReference type="PANTHER" id="PTHR11264">
    <property type="entry name" value="URACIL-DNA GLYCOSYLASE"/>
    <property type="match status" value="1"/>
</dbReference>
<evidence type="ECO:0000256" key="15">
    <source>
        <dbReference type="SAM" id="MobiDB-lite"/>
    </source>
</evidence>
<comment type="function">
    <text evidence="12 14">Excises uracil residues from the DNA which can arise as a result of misincorporation of dUMP residues by DNA polymerase or due to deamination of cytosine.</text>
</comment>
<keyword evidence="2" id="KW-0597">Phosphoprotein</keyword>
<dbReference type="NCBIfam" id="NF003588">
    <property type="entry name" value="PRK05254.1-1"/>
    <property type="match status" value="1"/>
</dbReference>
<keyword evidence="8 12" id="KW-0539">Nucleus</keyword>
<gene>
    <name evidence="17" type="primary">Ung</name>
</gene>
<evidence type="ECO:0000256" key="3">
    <source>
        <dbReference type="ARBA" id="ARBA00022763"/>
    </source>
</evidence>
<dbReference type="GO" id="GO:0004844">
    <property type="term" value="F:uracil DNA N-glycosylase activity"/>
    <property type="evidence" value="ECO:0007669"/>
    <property type="project" value="UniProtKB-UniRule"/>
</dbReference>
<dbReference type="SMART" id="SM00987">
    <property type="entry name" value="UreE_C"/>
    <property type="match status" value="1"/>
</dbReference>
<evidence type="ECO:0000256" key="2">
    <source>
        <dbReference type="ARBA" id="ARBA00022553"/>
    </source>
</evidence>
<dbReference type="SMART" id="SM00986">
    <property type="entry name" value="UDG"/>
    <property type="match status" value="1"/>
</dbReference>
<dbReference type="NCBIfam" id="TIGR00628">
    <property type="entry name" value="ung"/>
    <property type="match status" value="1"/>
</dbReference>
<dbReference type="GO" id="GO:0097510">
    <property type="term" value="P:base-excision repair, AP site formation via deaminated base removal"/>
    <property type="evidence" value="ECO:0007669"/>
    <property type="project" value="TreeGrafter"/>
</dbReference>
<keyword evidence="5" id="KW-0007">Acetylation</keyword>
<evidence type="ECO:0000256" key="9">
    <source>
        <dbReference type="ARBA" id="ARBA00052069"/>
    </source>
</evidence>
<dbReference type="EC" id="3.2.2.27" evidence="12 14"/>
<evidence type="ECO:0000256" key="14">
    <source>
        <dbReference type="RuleBase" id="RU003780"/>
    </source>
</evidence>
<dbReference type="GO" id="GO:0005739">
    <property type="term" value="C:mitochondrion"/>
    <property type="evidence" value="ECO:0007669"/>
    <property type="project" value="UniProtKB-SubCell"/>
</dbReference>
<dbReference type="InterPro" id="IPR005122">
    <property type="entry name" value="Uracil-DNA_glycosylase-like"/>
</dbReference>
<dbReference type="NCBIfam" id="NF003592">
    <property type="entry name" value="PRK05254.1-5"/>
    <property type="match status" value="1"/>
</dbReference>
<dbReference type="PROSITE" id="PS00130">
    <property type="entry name" value="U_DNA_GLYCOSYLASE"/>
    <property type="match status" value="1"/>
</dbReference>
<keyword evidence="6 12" id="KW-0496">Mitochondrion</keyword>
<dbReference type="Pfam" id="PF03167">
    <property type="entry name" value="UDG"/>
    <property type="match status" value="1"/>
</dbReference>
<comment type="catalytic activity">
    <reaction evidence="9">
        <text>a 2'-deoxyuridine in double-stranded DNA + H2O = a 2'-deoxyribose 5'-monophosphate in double-stranded DNA + uracil</text>
        <dbReference type="Rhea" id="RHEA:81455"/>
        <dbReference type="Rhea" id="RHEA-COMP:14231"/>
        <dbReference type="Rhea" id="RHEA-COMP:17071"/>
        <dbReference type="ChEBI" id="CHEBI:15377"/>
        <dbReference type="ChEBI" id="CHEBI:17568"/>
        <dbReference type="ChEBI" id="CHEBI:133902"/>
        <dbReference type="ChEBI" id="CHEBI:139095"/>
    </reaction>
    <physiologicalReaction direction="left-to-right" evidence="9">
        <dbReference type="Rhea" id="RHEA:81456"/>
    </physiologicalReaction>
</comment>
<evidence type="ECO:0000259" key="16">
    <source>
        <dbReference type="SMART" id="SM00986"/>
    </source>
</evidence>
<dbReference type="NCBIfam" id="NF003589">
    <property type="entry name" value="PRK05254.1-2"/>
    <property type="match status" value="1"/>
</dbReference>
<feature type="compositionally biased region" description="Polar residues" evidence="15">
    <location>
        <begin position="29"/>
        <end position="41"/>
    </location>
</feature>
<dbReference type="SUPFAM" id="SSF52141">
    <property type="entry name" value="Uracil-DNA glycosylase-like"/>
    <property type="match status" value="1"/>
</dbReference>
<evidence type="ECO:0000256" key="12">
    <source>
        <dbReference type="HAMAP-Rule" id="MF_03166"/>
    </source>
</evidence>
<sequence>MWRKNFVKMNKQKKISSFFETKPTSTIKRSATNQTENTVPCSKQAKVESPNKENCAPSIQYKQQIGSSWKQALGNEFVKPYYVKLQSFVETERKSRTIYPPPNDVFSWTQHCSIQDVKVVILGQDPYHGQKQAHGLCFSVQNGVQSPPSLVNIFKELEKDINGFQTPPHGNLTVWAKQGVLLLNAVLTVQASNANSHKDKGWEKFTDAVISYLNKNCTGLVFMLWGSYAQKKGAKINAKSHLVLKAVHPSPLSAYRGFFGCKHFSKANEYLKKHGKDPIQWGSL</sequence>
<dbReference type="FunFam" id="3.40.470.10:FF:000004">
    <property type="entry name" value="Uracil-DNA glycosylase"/>
    <property type="match status" value="1"/>
</dbReference>
<evidence type="ECO:0000313" key="17">
    <source>
        <dbReference type="EMBL" id="CAB3267517.1"/>
    </source>
</evidence>
<comment type="similarity">
    <text evidence="1 12 14">Belongs to the uracil-DNA glycosylase (UDG) superfamily. UNG family.</text>
</comment>
<feature type="region of interest" description="Disordered" evidence="15">
    <location>
        <begin position="29"/>
        <end position="53"/>
    </location>
</feature>
<keyword evidence="3 12" id="KW-0227">DNA damage</keyword>